<accession>A0ABW1W8W5</accession>
<keyword evidence="3" id="KW-1185">Reference proteome</keyword>
<keyword evidence="1" id="KW-0812">Transmembrane</keyword>
<gene>
    <name evidence="2" type="ORF">ACFP58_06945</name>
</gene>
<organism evidence="2 3">
    <name type="scientific">Psychrobacter glacincola</name>
    <dbReference type="NCBI Taxonomy" id="56810"/>
    <lineage>
        <taxon>Bacteria</taxon>
        <taxon>Pseudomonadati</taxon>
        <taxon>Pseudomonadota</taxon>
        <taxon>Gammaproteobacteria</taxon>
        <taxon>Moraxellales</taxon>
        <taxon>Moraxellaceae</taxon>
        <taxon>Psychrobacter</taxon>
    </lineage>
</organism>
<dbReference type="EMBL" id="JBHSTZ010000021">
    <property type="protein sequence ID" value="MFC6381196.1"/>
    <property type="molecule type" value="Genomic_DNA"/>
</dbReference>
<keyword evidence="1" id="KW-0472">Membrane</keyword>
<feature type="transmembrane region" description="Helical" evidence="1">
    <location>
        <begin position="33"/>
        <end position="54"/>
    </location>
</feature>
<sequence>MNWPLFSVIYSIAATVTIGVFMIAALVTGHNQILHIQIAVIAGIILSVPSALFFTKKVGSITGNEEGYKV</sequence>
<evidence type="ECO:0000313" key="2">
    <source>
        <dbReference type="EMBL" id="MFC6381196.1"/>
    </source>
</evidence>
<proteinExistence type="predicted"/>
<keyword evidence="1" id="KW-1133">Transmembrane helix</keyword>
<name>A0ABW1W8W5_9GAMM</name>
<reference evidence="3" key="1">
    <citation type="journal article" date="2019" name="Int. J. Syst. Evol. Microbiol.">
        <title>The Global Catalogue of Microorganisms (GCM) 10K type strain sequencing project: providing services to taxonomists for standard genome sequencing and annotation.</title>
        <authorList>
            <consortium name="The Broad Institute Genomics Platform"/>
            <consortium name="The Broad Institute Genome Sequencing Center for Infectious Disease"/>
            <person name="Wu L."/>
            <person name="Ma J."/>
        </authorList>
    </citation>
    <scope>NUCLEOTIDE SEQUENCE [LARGE SCALE GENOMIC DNA]</scope>
    <source>
        <strain evidence="3">CCM 2050</strain>
    </source>
</reference>
<feature type="transmembrane region" description="Helical" evidence="1">
    <location>
        <begin position="7"/>
        <end position="27"/>
    </location>
</feature>
<evidence type="ECO:0000256" key="1">
    <source>
        <dbReference type="SAM" id="Phobius"/>
    </source>
</evidence>
<evidence type="ECO:0000313" key="3">
    <source>
        <dbReference type="Proteomes" id="UP001596264"/>
    </source>
</evidence>
<comment type="caution">
    <text evidence="2">The sequence shown here is derived from an EMBL/GenBank/DDBJ whole genome shotgun (WGS) entry which is preliminary data.</text>
</comment>
<dbReference type="RefSeq" id="WP_201561366.1">
    <property type="nucleotide sequence ID" value="NZ_CAJGZK010000002.1"/>
</dbReference>
<dbReference type="Proteomes" id="UP001596264">
    <property type="component" value="Unassembled WGS sequence"/>
</dbReference>
<protein>
    <submittedName>
        <fullName evidence="2">Uncharacterized protein</fullName>
    </submittedName>
</protein>